<sequence>MLVPDMPNVPPQNVPVMIAQANQAQPNDVTTIRTLGVCHPAPNHNYSLDNVEDPILSASNYMQAFENKTVTGPATTVILQLPKHGVLRLVTEADRGTLFGSTADPLDPADALYAYLPEDGYVGNDSATIQVDFGNGLKVNVKYCFQAISGVLGNTGLEDLCSKTGVYWKISSTLAPNGTSTITSVDYQTPATLAAEATSTNVAALASWINTTDLRLKGPGSINFSINFLGME</sequence>
<dbReference type="AlphaFoldDB" id="A0A1J5RYW5"/>
<evidence type="ECO:0000313" key="1">
    <source>
        <dbReference type="EMBL" id="OIR01050.1"/>
    </source>
</evidence>
<reference evidence="1" key="1">
    <citation type="submission" date="2016-10" db="EMBL/GenBank/DDBJ databases">
        <title>Sequence of Gallionella enrichment culture.</title>
        <authorList>
            <person name="Poehlein A."/>
            <person name="Muehling M."/>
            <person name="Daniel R."/>
        </authorList>
    </citation>
    <scope>NUCLEOTIDE SEQUENCE</scope>
</reference>
<dbReference type="EMBL" id="MLJW01000088">
    <property type="protein sequence ID" value="OIR01050.1"/>
    <property type="molecule type" value="Genomic_DNA"/>
</dbReference>
<gene>
    <name evidence="1" type="ORF">GALL_168470</name>
</gene>
<accession>A0A1J5RYW5</accession>
<name>A0A1J5RYW5_9ZZZZ</name>
<proteinExistence type="predicted"/>
<comment type="caution">
    <text evidence="1">The sequence shown here is derived from an EMBL/GenBank/DDBJ whole genome shotgun (WGS) entry which is preliminary data.</text>
</comment>
<organism evidence="1">
    <name type="scientific">mine drainage metagenome</name>
    <dbReference type="NCBI Taxonomy" id="410659"/>
    <lineage>
        <taxon>unclassified sequences</taxon>
        <taxon>metagenomes</taxon>
        <taxon>ecological metagenomes</taxon>
    </lineage>
</organism>
<protein>
    <submittedName>
        <fullName evidence="1">Uncharacterized protein</fullName>
    </submittedName>
</protein>